<accession>A0A8S1IL10</accession>
<protein>
    <submittedName>
        <fullName evidence="3">Uncharacterized protein</fullName>
    </submittedName>
</protein>
<evidence type="ECO:0000313" key="3">
    <source>
        <dbReference type="EMBL" id="CAD7695561.1"/>
    </source>
</evidence>
<feature type="region of interest" description="Disordered" evidence="1">
    <location>
        <begin position="115"/>
        <end position="137"/>
    </location>
</feature>
<comment type="caution">
    <text evidence="3">The sequence shown here is derived from an EMBL/GenBank/DDBJ whole genome shotgun (WGS) entry which is preliminary data.</text>
</comment>
<keyword evidence="2" id="KW-0732">Signal</keyword>
<sequence>MVQSLIWTLPWHVIVAAVFTDNQSNGCALLQEKSDRSMLTYFQDDNSHIKVTEQSSAKLGKSTLRNAQTVCSDGSQGSTSLEACLRLYTLACHHRCRQQECLERRLLEERQQMAASAPRPAPLPEKIYGSGCGQGTTRPKLSPLPTGMEECTFHPKTNVQRVLSKSGCLVNGESQLEGAHCHRIAGGVDGAKPVPAVSEPAGSEEQGTVSGSHTPRAVIRSFRPQPASSTLDDLNDTFTVSVSEVDVDDFLKRQTTFAENREQKLQELRRTVVPGLQMSPGSRRILEQREKRLSRDKNVTEQNLEGEGGDAGLGRESEAGNSASSTIGPCKGKTMGRGSRVPYPGCTFRPKISWRAQKKPSRSLDELSSAELHRREANLVRIQG</sequence>
<feature type="region of interest" description="Disordered" evidence="1">
    <location>
        <begin position="279"/>
        <end position="345"/>
    </location>
</feature>
<reference evidence="3" key="1">
    <citation type="submission" date="2020-12" db="EMBL/GenBank/DDBJ databases">
        <authorList>
            <person name="Iha C."/>
        </authorList>
    </citation>
    <scope>NUCLEOTIDE SEQUENCE</scope>
</reference>
<name>A0A8S1IL10_9CHLO</name>
<proteinExistence type="predicted"/>
<dbReference type="Proteomes" id="UP000708148">
    <property type="component" value="Unassembled WGS sequence"/>
</dbReference>
<evidence type="ECO:0000256" key="1">
    <source>
        <dbReference type="SAM" id="MobiDB-lite"/>
    </source>
</evidence>
<dbReference type="AlphaFoldDB" id="A0A8S1IL10"/>
<keyword evidence="4" id="KW-1185">Reference proteome</keyword>
<organism evidence="3 4">
    <name type="scientific">Ostreobium quekettii</name>
    <dbReference type="NCBI Taxonomy" id="121088"/>
    <lineage>
        <taxon>Eukaryota</taxon>
        <taxon>Viridiplantae</taxon>
        <taxon>Chlorophyta</taxon>
        <taxon>core chlorophytes</taxon>
        <taxon>Ulvophyceae</taxon>
        <taxon>TCBD clade</taxon>
        <taxon>Bryopsidales</taxon>
        <taxon>Ostreobineae</taxon>
        <taxon>Ostreobiaceae</taxon>
        <taxon>Ostreobium</taxon>
    </lineage>
</organism>
<feature type="signal peptide" evidence="2">
    <location>
        <begin position="1"/>
        <end position="16"/>
    </location>
</feature>
<feature type="chain" id="PRO_5035926036" evidence="2">
    <location>
        <begin position="17"/>
        <end position="384"/>
    </location>
</feature>
<gene>
    <name evidence="3" type="ORF">OSTQU699_LOCUS922</name>
</gene>
<feature type="region of interest" description="Disordered" evidence="1">
    <location>
        <begin position="195"/>
        <end position="216"/>
    </location>
</feature>
<evidence type="ECO:0000256" key="2">
    <source>
        <dbReference type="SAM" id="SignalP"/>
    </source>
</evidence>
<dbReference type="OrthoDB" id="534153at2759"/>
<feature type="compositionally biased region" description="Basic and acidic residues" evidence="1">
    <location>
        <begin position="284"/>
        <end position="299"/>
    </location>
</feature>
<evidence type="ECO:0000313" key="4">
    <source>
        <dbReference type="Proteomes" id="UP000708148"/>
    </source>
</evidence>
<dbReference type="EMBL" id="CAJHUC010000360">
    <property type="protein sequence ID" value="CAD7695561.1"/>
    <property type="molecule type" value="Genomic_DNA"/>
</dbReference>